<dbReference type="EMBL" id="KN818257">
    <property type="protein sequence ID" value="KIL63610.1"/>
    <property type="molecule type" value="Genomic_DNA"/>
</dbReference>
<evidence type="ECO:0000313" key="2">
    <source>
        <dbReference type="Proteomes" id="UP000054549"/>
    </source>
</evidence>
<sequence length="77" mass="8522">MPLNQNSTSPLDKVRRRRPVLFHPKALPPGNQTFTQFFSGPLDLDPRLDSKPGISSGALGRLGRYSRCNAARFLPTS</sequence>
<dbReference type="HOGENOM" id="CLU_2661110_0_0_1"/>
<protein>
    <submittedName>
        <fullName evidence="1">Uncharacterized protein</fullName>
    </submittedName>
</protein>
<dbReference type="InParanoid" id="A0A0C2SK84"/>
<name>A0A0C2SK84_AMAMK</name>
<feature type="non-terminal residue" evidence="1">
    <location>
        <position position="77"/>
    </location>
</feature>
<accession>A0A0C2SK84</accession>
<organism evidence="1 2">
    <name type="scientific">Amanita muscaria (strain Koide BX008)</name>
    <dbReference type="NCBI Taxonomy" id="946122"/>
    <lineage>
        <taxon>Eukaryota</taxon>
        <taxon>Fungi</taxon>
        <taxon>Dikarya</taxon>
        <taxon>Basidiomycota</taxon>
        <taxon>Agaricomycotina</taxon>
        <taxon>Agaricomycetes</taxon>
        <taxon>Agaricomycetidae</taxon>
        <taxon>Agaricales</taxon>
        <taxon>Pluteineae</taxon>
        <taxon>Amanitaceae</taxon>
        <taxon>Amanita</taxon>
    </lineage>
</organism>
<keyword evidence="2" id="KW-1185">Reference proteome</keyword>
<gene>
    <name evidence="1" type="ORF">M378DRAFT_164283</name>
</gene>
<reference evidence="1 2" key="1">
    <citation type="submission" date="2014-04" db="EMBL/GenBank/DDBJ databases">
        <title>Evolutionary Origins and Diversification of the Mycorrhizal Mutualists.</title>
        <authorList>
            <consortium name="DOE Joint Genome Institute"/>
            <consortium name="Mycorrhizal Genomics Consortium"/>
            <person name="Kohler A."/>
            <person name="Kuo A."/>
            <person name="Nagy L.G."/>
            <person name="Floudas D."/>
            <person name="Copeland A."/>
            <person name="Barry K.W."/>
            <person name="Cichocki N."/>
            <person name="Veneault-Fourrey C."/>
            <person name="LaButti K."/>
            <person name="Lindquist E.A."/>
            <person name="Lipzen A."/>
            <person name="Lundell T."/>
            <person name="Morin E."/>
            <person name="Murat C."/>
            <person name="Riley R."/>
            <person name="Ohm R."/>
            <person name="Sun H."/>
            <person name="Tunlid A."/>
            <person name="Henrissat B."/>
            <person name="Grigoriev I.V."/>
            <person name="Hibbett D.S."/>
            <person name="Martin F."/>
        </authorList>
    </citation>
    <scope>NUCLEOTIDE SEQUENCE [LARGE SCALE GENOMIC DNA]</scope>
    <source>
        <strain evidence="1 2">Koide BX008</strain>
    </source>
</reference>
<dbReference type="Proteomes" id="UP000054549">
    <property type="component" value="Unassembled WGS sequence"/>
</dbReference>
<evidence type="ECO:0000313" key="1">
    <source>
        <dbReference type="EMBL" id="KIL63610.1"/>
    </source>
</evidence>
<dbReference type="AlphaFoldDB" id="A0A0C2SK84"/>
<proteinExistence type="predicted"/>